<evidence type="ECO:0000259" key="1">
    <source>
        <dbReference type="SMART" id="SM00460"/>
    </source>
</evidence>
<name>A0AAN5ALA6_9BACT</name>
<comment type="caution">
    <text evidence="2">The sequence shown here is derived from an EMBL/GenBank/DDBJ whole genome shotgun (WGS) entry which is preliminary data.</text>
</comment>
<dbReference type="Pfam" id="PF01841">
    <property type="entry name" value="Transglut_core"/>
    <property type="match status" value="1"/>
</dbReference>
<reference evidence="2 3" key="1">
    <citation type="submission" date="2021-12" db="EMBL/GenBank/DDBJ databases">
        <title>Genome sequencing of bacteria with rrn-lacking chromosome and rrn-plasmid.</title>
        <authorList>
            <person name="Anda M."/>
            <person name="Iwasaki W."/>
        </authorList>
    </citation>
    <scope>NUCLEOTIDE SEQUENCE [LARGE SCALE GENOMIC DNA]</scope>
    <source>
        <strain evidence="2 3">NBRC 15940</strain>
    </source>
</reference>
<dbReference type="RefSeq" id="WP_338238264.1">
    <property type="nucleotide sequence ID" value="NZ_BQKE01000002.1"/>
</dbReference>
<evidence type="ECO:0000313" key="3">
    <source>
        <dbReference type="Proteomes" id="UP001310022"/>
    </source>
</evidence>
<dbReference type="Gene3D" id="3.10.620.30">
    <property type="match status" value="1"/>
</dbReference>
<organism evidence="2 3">
    <name type="scientific">Persicobacter diffluens</name>
    <dbReference type="NCBI Taxonomy" id="981"/>
    <lineage>
        <taxon>Bacteria</taxon>
        <taxon>Pseudomonadati</taxon>
        <taxon>Bacteroidota</taxon>
        <taxon>Cytophagia</taxon>
        <taxon>Cytophagales</taxon>
        <taxon>Persicobacteraceae</taxon>
        <taxon>Persicobacter</taxon>
    </lineage>
</organism>
<dbReference type="PANTHER" id="PTHR35532:SF5">
    <property type="entry name" value="CARBOHYDRATE-BINDING DOMAIN-CONTAINING PROTEIN"/>
    <property type="match status" value="1"/>
</dbReference>
<evidence type="ECO:0000313" key="2">
    <source>
        <dbReference type="EMBL" id="GJM63054.1"/>
    </source>
</evidence>
<sequence length="402" mass="45728">MNDFFSATLRSWVFLLLISVACRQSVDQQVPQKYQEEISQALSLAGENATELELALTKVPAAQKEGMAYLIAYMPERDLKSLKADYLLENTALAYQAREEFAWAKAIPKEVFFNEVLPYATLNERRDNWRQDFYNRFAPMVKDAGDIREAIHSINHAIMEEVKVKYSTARPKPDQSPYESMDCGLASCTGLSVLLVDAFRAVGIPARIVGTPNWTTKEGNHNWNEVYVDGQWNFTEYYPSDGLDKGWFLPDAGQANPASKAHWIYASSYKPADAHFPLVWDEDIKYVHAENVTQRYLDLYQAHLQEEAAMQDGKVKVQLVMFKNQACSMGDDRVAAEVKILKDGEVLLEGKTASPEQDMNDFLTFYVEAGSEIKLVYPTKAELAKQETKMVNESQTIRLYYQ</sequence>
<dbReference type="PANTHER" id="PTHR35532">
    <property type="entry name" value="SIMILAR TO POLYHYDROXYALKANOATE DEPOLYMERASE"/>
    <property type="match status" value="1"/>
</dbReference>
<keyword evidence="3" id="KW-1185">Reference proteome</keyword>
<dbReference type="AlphaFoldDB" id="A0AAN5ALA6"/>
<dbReference type="SMART" id="SM00460">
    <property type="entry name" value="TGc"/>
    <property type="match status" value="1"/>
</dbReference>
<dbReference type="InterPro" id="IPR038765">
    <property type="entry name" value="Papain-like_cys_pep_sf"/>
</dbReference>
<dbReference type="EMBL" id="BQKE01000002">
    <property type="protein sequence ID" value="GJM63054.1"/>
    <property type="molecule type" value="Genomic_DNA"/>
</dbReference>
<dbReference type="Proteomes" id="UP001310022">
    <property type="component" value="Unassembled WGS sequence"/>
</dbReference>
<dbReference type="InterPro" id="IPR002931">
    <property type="entry name" value="Transglutaminase-like"/>
</dbReference>
<protein>
    <recommendedName>
        <fullName evidence="1">Transglutaminase-like domain-containing protein</fullName>
    </recommendedName>
</protein>
<feature type="domain" description="Transglutaminase-like" evidence="1">
    <location>
        <begin position="180"/>
        <end position="239"/>
    </location>
</feature>
<proteinExistence type="predicted"/>
<accession>A0AAN5ALA6</accession>
<gene>
    <name evidence="2" type="ORF">PEDI_36060</name>
</gene>
<dbReference type="SUPFAM" id="SSF54001">
    <property type="entry name" value="Cysteine proteinases"/>
    <property type="match status" value="1"/>
</dbReference>